<dbReference type="EMBL" id="MVHS01000022">
    <property type="protein sequence ID" value="ORA70354.1"/>
    <property type="molecule type" value="Genomic_DNA"/>
</dbReference>
<comment type="caution">
    <text evidence="1">The sequence shown here is derived from an EMBL/GenBank/DDBJ whole genome shotgun (WGS) entry which is preliminary data.</text>
</comment>
<dbReference type="RefSeq" id="WP_083030947.1">
    <property type="nucleotide sequence ID" value="NZ_AP022618.1"/>
</dbReference>
<proteinExistence type="predicted"/>
<name>A0A1X0DD75_9MYCO</name>
<sequence>MSDVALPARSLLLIPGALALLAGLDAALMLLGLPAPVQITRISEVHGVLLVLGFVGTVVSLERAVAAARPAGYLAPAALGAGALALISPVPRSVSDPLLVLGTAALLGLYVVLWRRSADLAVLIQAAGAVLAVGAALLWWADLPVPQLIPWLSGFLILTIAGERLELARVVMMSPRTQSVLAATAVALAAGAPAALLWPGPGYVLLGGSLLAMTGWLAWHDVARRTVRSNGLPRYMAVCLLAGYGWLLVPATLWLLVGPVPAGRGYDAVVHAVMLGFVMSMIMAHAPVILPAVVRRPLPYTPWMYAPVVLLHASLLLRVAVGDARDVEYAVRAGGVLNIVAILGFIVIAVIAVVRGSRRSAGRTPS</sequence>
<dbReference type="STRING" id="444597.BST26_10985"/>
<reference evidence="1 2" key="1">
    <citation type="submission" date="2016-12" db="EMBL/GenBank/DDBJ databases">
        <title>The new phylogeny of genus Mycobacterium.</title>
        <authorList>
            <person name="Tortoli E."/>
            <person name="Trovato A."/>
            <person name="Cirillo D.M."/>
        </authorList>
    </citation>
    <scope>NUCLEOTIDE SEQUENCE [LARGE SCALE GENOMIC DNA]</scope>
    <source>
        <strain evidence="1 2">DSM 45130</strain>
    </source>
</reference>
<evidence type="ECO:0000313" key="2">
    <source>
        <dbReference type="Proteomes" id="UP000192801"/>
    </source>
</evidence>
<accession>A0A1X0DD75</accession>
<dbReference type="OrthoDB" id="9811974at2"/>
<dbReference type="Proteomes" id="UP000192801">
    <property type="component" value="Unassembled WGS sequence"/>
</dbReference>
<protein>
    <submittedName>
        <fullName evidence="1">Uncharacterized protein</fullName>
    </submittedName>
</protein>
<evidence type="ECO:0000313" key="1">
    <source>
        <dbReference type="EMBL" id="ORA70354.1"/>
    </source>
</evidence>
<organism evidence="1 2">
    <name type="scientific">Mycolicibacterium insubricum</name>
    <dbReference type="NCBI Taxonomy" id="444597"/>
    <lineage>
        <taxon>Bacteria</taxon>
        <taxon>Bacillati</taxon>
        <taxon>Actinomycetota</taxon>
        <taxon>Actinomycetes</taxon>
        <taxon>Mycobacteriales</taxon>
        <taxon>Mycobacteriaceae</taxon>
        <taxon>Mycolicibacterium</taxon>
    </lineage>
</organism>
<dbReference type="AlphaFoldDB" id="A0A1X0DD75"/>
<gene>
    <name evidence="1" type="ORF">BST26_10985</name>
</gene>
<keyword evidence="2" id="KW-1185">Reference proteome</keyword>